<evidence type="ECO:0000256" key="3">
    <source>
        <dbReference type="SAM" id="Phobius"/>
    </source>
</evidence>
<proteinExistence type="predicted"/>
<evidence type="ECO:0000259" key="4">
    <source>
        <dbReference type="Pfam" id="PF01656"/>
    </source>
</evidence>
<keyword evidence="1" id="KW-0547">Nucleotide-binding</keyword>
<keyword evidence="2" id="KW-0067">ATP-binding</keyword>
<dbReference type="Pfam" id="PF01656">
    <property type="entry name" value="CbiA"/>
    <property type="match status" value="1"/>
</dbReference>
<dbReference type="EMBL" id="JBHGPK010000001">
    <property type="protein sequence ID" value="MFC2248460.1"/>
    <property type="molecule type" value="Genomic_DNA"/>
</dbReference>
<gene>
    <name evidence="5" type="ORF">ABXS05_04570</name>
    <name evidence="6" type="ORF">ACETRX_02420</name>
</gene>
<evidence type="ECO:0000313" key="7">
    <source>
        <dbReference type="Proteomes" id="UP001555786"/>
    </source>
</evidence>
<evidence type="ECO:0000313" key="6">
    <source>
        <dbReference type="EMBL" id="MFC2248460.1"/>
    </source>
</evidence>
<sequence>MLYLRPLNDQPTSFGLRDILVEIMRYARGLVLWFILCVFAAIIYIVSTPPEYYAASFVILEPRSSFSSSQGVDPGLLQTNLDNSQIESQIQIVKSERVLRLVFQTLNLQNDPEFVGPLPAQGVTPDLVKRHDAAAFTTFSDRVTVRRIGQSLVLEIGYRSKSAAKAASIANSITAAFIRDQIDARSLSMQRNNEWLQGRIDEIKGQQQAIEEAVRKGVLPDRQFSASDARIISSAAEPLSKAYPQTKLILLLAASFSLLTGLGAVSIFHTLNRTLRAKRHVQRELGLNCIGIIPFATDERGSGLPHSLADLRRDLAKLPKTLVAAIKSLRLFRRRRTDSDDNYFAYATSKAGMLSPFAESLRAVRTAIMGKEQSSGARVIGIASCLPHEGKSTIAANLAHLFAASGRHTMLIDCDLRDDALSRHYAPDARYGLSEVLQQRGKQITASAINLVPRLDFIPANRAGGSVDIDLFIGSSVMQEQLNALNAYDCVIVDLPAMSLSSDVKAVAPLLDTMIFVIEAGRTTSDDVTEALDTLQQANGKVMGAVLNKVPRRDWPVLLRRPRA</sequence>
<evidence type="ECO:0000313" key="8">
    <source>
        <dbReference type="Proteomes" id="UP001595190"/>
    </source>
</evidence>
<keyword evidence="3" id="KW-1133">Transmembrane helix</keyword>
<evidence type="ECO:0000256" key="2">
    <source>
        <dbReference type="ARBA" id="ARBA00022840"/>
    </source>
</evidence>
<protein>
    <submittedName>
        <fullName evidence="6">Cellulose synthase operon protein YhjQ/BcsQ</fullName>
    </submittedName>
</protein>
<dbReference type="Proteomes" id="UP001595190">
    <property type="component" value="Unassembled WGS sequence"/>
</dbReference>
<dbReference type="Proteomes" id="UP001555786">
    <property type="component" value="Unassembled WGS sequence"/>
</dbReference>
<dbReference type="InterPro" id="IPR005702">
    <property type="entry name" value="Wzc-like_C"/>
</dbReference>
<reference evidence="6 8" key="2">
    <citation type="submission" date="2024-09" db="EMBL/GenBank/DDBJ databases">
        <title>Description of Labrys sedimenti sp. nov., isolated from a diclofenac-degrading enrichment culture, and genome-based reclassification of Labrys portucalensis as a later heterotypic synonym of Labrys neptuniae.</title>
        <authorList>
            <person name="Tancsics A."/>
            <person name="Csepanyi A."/>
        </authorList>
    </citation>
    <scope>NUCLEOTIDE SEQUENCE [LARGE SCALE GENOMIC DNA]</scope>
    <source>
        <strain evidence="6 8">LMG 23412</strain>
    </source>
</reference>
<dbReference type="CDD" id="cd05387">
    <property type="entry name" value="BY-kinase"/>
    <property type="match status" value="1"/>
</dbReference>
<reference evidence="5 7" key="1">
    <citation type="submission" date="2024-07" db="EMBL/GenBank/DDBJ databases">
        <title>Description of Labrys sedimenti sp. nov., isolated from a diclofenac-degrading enrichment culture.</title>
        <authorList>
            <person name="Tancsics A."/>
            <person name="Csepanyi A."/>
        </authorList>
    </citation>
    <scope>NUCLEOTIDE SEQUENCE [LARGE SCALE GENOMIC DNA]</scope>
    <source>
        <strain evidence="5 7">LMG 23578</strain>
    </source>
</reference>
<dbReference type="InterPro" id="IPR050445">
    <property type="entry name" value="Bact_polysacc_biosynth/exp"/>
</dbReference>
<dbReference type="PANTHER" id="PTHR32309:SF13">
    <property type="entry name" value="FERRIC ENTEROBACTIN TRANSPORT PROTEIN FEPE"/>
    <property type="match status" value="1"/>
</dbReference>
<feature type="transmembrane region" description="Helical" evidence="3">
    <location>
        <begin position="248"/>
        <end position="271"/>
    </location>
</feature>
<keyword evidence="3" id="KW-0812">Transmembrane</keyword>
<dbReference type="InterPro" id="IPR027417">
    <property type="entry name" value="P-loop_NTPase"/>
</dbReference>
<keyword evidence="7" id="KW-1185">Reference proteome</keyword>
<feature type="domain" description="CobQ/CobB/MinD/ParA nucleotide binding" evidence="4">
    <location>
        <begin position="389"/>
        <end position="553"/>
    </location>
</feature>
<feature type="transmembrane region" description="Helical" evidence="3">
    <location>
        <begin position="26"/>
        <end position="46"/>
    </location>
</feature>
<dbReference type="InterPro" id="IPR002586">
    <property type="entry name" value="CobQ/CobB/MinD/ParA_Nub-bd_dom"/>
</dbReference>
<dbReference type="RefSeq" id="WP_311935156.1">
    <property type="nucleotide sequence ID" value="NZ_JAVSCS010000012.1"/>
</dbReference>
<comment type="caution">
    <text evidence="6">The sequence shown here is derived from an EMBL/GenBank/DDBJ whole genome shotgun (WGS) entry which is preliminary data.</text>
</comment>
<evidence type="ECO:0000256" key="1">
    <source>
        <dbReference type="ARBA" id="ARBA00022741"/>
    </source>
</evidence>
<dbReference type="SUPFAM" id="SSF52540">
    <property type="entry name" value="P-loop containing nucleoside triphosphate hydrolases"/>
    <property type="match status" value="1"/>
</dbReference>
<dbReference type="EMBL" id="JBFNQD010000001">
    <property type="protein sequence ID" value="MEW9304798.1"/>
    <property type="molecule type" value="Genomic_DNA"/>
</dbReference>
<dbReference type="PANTHER" id="PTHR32309">
    <property type="entry name" value="TYROSINE-PROTEIN KINASE"/>
    <property type="match status" value="1"/>
</dbReference>
<keyword evidence="3" id="KW-0472">Membrane</keyword>
<organism evidence="6 8">
    <name type="scientific">Labrys neptuniae</name>
    <dbReference type="NCBI Taxonomy" id="376174"/>
    <lineage>
        <taxon>Bacteria</taxon>
        <taxon>Pseudomonadati</taxon>
        <taxon>Pseudomonadota</taxon>
        <taxon>Alphaproteobacteria</taxon>
        <taxon>Hyphomicrobiales</taxon>
        <taxon>Xanthobacteraceae</taxon>
        <taxon>Labrys</taxon>
    </lineage>
</organism>
<name>A0ABV6Z8D3_9HYPH</name>
<accession>A0ABV6Z8D3</accession>
<evidence type="ECO:0000313" key="5">
    <source>
        <dbReference type="EMBL" id="MEW9304798.1"/>
    </source>
</evidence>
<dbReference type="Gene3D" id="3.40.50.300">
    <property type="entry name" value="P-loop containing nucleotide triphosphate hydrolases"/>
    <property type="match status" value="1"/>
</dbReference>